<keyword evidence="2" id="KW-1185">Reference proteome</keyword>
<proteinExistence type="predicted"/>
<evidence type="ECO:0000313" key="2">
    <source>
        <dbReference type="Proteomes" id="UP000471501"/>
    </source>
</evidence>
<comment type="caution">
    <text evidence="1">The sequence shown here is derived from an EMBL/GenBank/DDBJ whole genome shotgun (WGS) entry which is preliminary data.</text>
</comment>
<evidence type="ECO:0008006" key="3">
    <source>
        <dbReference type="Google" id="ProtNLM"/>
    </source>
</evidence>
<evidence type="ECO:0000313" key="1">
    <source>
        <dbReference type="EMBL" id="MWB96405.1"/>
    </source>
</evidence>
<name>A0A6I4NV74_9FLAO</name>
<dbReference type="AlphaFoldDB" id="A0A6I4NV74"/>
<reference evidence="1 2" key="1">
    <citation type="submission" date="2019-12" db="EMBL/GenBank/DDBJ databases">
        <authorList>
            <person name="Kim Y.S."/>
        </authorList>
    </citation>
    <scope>NUCLEOTIDE SEQUENCE [LARGE SCALE GENOMIC DNA]</scope>
    <source>
        <strain evidence="1 2">GA093</strain>
    </source>
</reference>
<sequence>MKKIFTTIFILSLFCSCSNLKQNNKPCIDKISYLEEKLIHPTILPPAIQFVIRDFKKIIANKIKTEKLKSIIISSNTNEIKIVIPFNQEIGFTAQFLKNDEIQLTAITYRFKDTIHNPKKHEIEDKLNISNIDFVFGNEPLRMQKCK</sequence>
<dbReference type="PROSITE" id="PS51257">
    <property type="entry name" value="PROKAR_LIPOPROTEIN"/>
    <property type="match status" value="1"/>
</dbReference>
<gene>
    <name evidence="1" type="ORF">GON26_18735</name>
</gene>
<accession>A0A6I4NV74</accession>
<dbReference type="RefSeq" id="WP_160376302.1">
    <property type="nucleotide sequence ID" value="NZ_WSTB01000013.1"/>
</dbReference>
<organism evidence="1 2">
    <name type="scientific">Flavobacterium hydrocarbonoxydans</name>
    <dbReference type="NCBI Taxonomy" id="2683249"/>
    <lineage>
        <taxon>Bacteria</taxon>
        <taxon>Pseudomonadati</taxon>
        <taxon>Bacteroidota</taxon>
        <taxon>Flavobacteriia</taxon>
        <taxon>Flavobacteriales</taxon>
        <taxon>Flavobacteriaceae</taxon>
        <taxon>Flavobacterium</taxon>
    </lineage>
</organism>
<dbReference type="EMBL" id="WSTB01000013">
    <property type="protein sequence ID" value="MWB96405.1"/>
    <property type="molecule type" value="Genomic_DNA"/>
</dbReference>
<protein>
    <recommendedName>
        <fullName evidence="3">Lipoprotein</fullName>
    </recommendedName>
</protein>
<dbReference type="Proteomes" id="UP000471501">
    <property type="component" value="Unassembled WGS sequence"/>
</dbReference>